<proteinExistence type="predicted"/>
<protein>
    <submittedName>
        <fullName evidence="2">Uncharacterized protein</fullName>
    </submittedName>
</protein>
<gene>
    <name evidence="2" type="ORF">UW55_C0005G0002</name>
</gene>
<reference evidence="2 3" key="1">
    <citation type="journal article" date="2015" name="Nature">
        <title>rRNA introns, odd ribosomes, and small enigmatic genomes across a large radiation of phyla.</title>
        <authorList>
            <person name="Brown C.T."/>
            <person name="Hug L.A."/>
            <person name="Thomas B.C."/>
            <person name="Sharon I."/>
            <person name="Castelle C.J."/>
            <person name="Singh A."/>
            <person name="Wilkins M.J."/>
            <person name="Williams K.H."/>
            <person name="Banfield J.F."/>
        </authorList>
    </citation>
    <scope>NUCLEOTIDE SEQUENCE [LARGE SCALE GENOMIC DNA]</scope>
</reference>
<dbReference type="AlphaFoldDB" id="A0A0G1L3W4"/>
<sequence length="51" mass="5954">MEAKKAYESKNRRARVVREIRPLRGNAKHSNYRNPPVNSREPGVDEASDFR</sequence>
<evidence type="ECO:0000313" key="2">
    <source>
        <dbReference type="EMBL" id="KKT63287.1"/>
    </source>
</evidence>
<evidence type="ECO:0000313" key="3">
    <source>
        <dbReference type="Proteomes" id="UP000033945"/>
    </source>
</evidence>
<organism evidence="2 3">
    <name type="scientific">Candidatus Giovannonibacteria bacterium GW2011_GWA2_44_26</name>
    <dbReference type="NCBI Taxonomy" id="1618648"/>
    <lineage>
        <taxon>Bacteria</taxon>
        <taxon>Candidatus Giovannoniibacteriota</taxon>
    </lineage>
</organism>
<feature type="region of interest" description="Disordered" evidence="1">
    <location>
        <begin position="1"/>
        <end position="51"/>
    </location>
</feature>
<accession>A0A0G1L3W4</accession>
<comment type="caution">
    <text evidence="2">The sequence shown here is derived from an EMBL/GenBank/DDBJ whole genome shotgun (WGS) entry which is preliminary data.</text>
</comment>
<dbReference type="Proteomes" id="UP000033945">
    <property type="component" value="Unassembled WGS sequence"/>
</dbReference>
<evidence type="ECO:0000256" key="1">
    <source>
        <dbReference type="SAM" id="MobiDB-lite"/>
    </source>
</evidence>
<feature type="compositionally biased region" description="Basic and acidic residues" evidence="1">
    <location>
        <begin position="1"/>
        <end position="22"/>
    </location>
</feature>
<name>A0A0G1L3W4_9BACT</name>
<dbReference type="EMBL" id="LCIT01000005">
    <property type="protein sequence ID" value="KKT63287.1"/>
    <property type="molecule type" value="Genomic_DNA"/>
</dbReference>